<evidence type="ECO:0000259" key="2">
    <source>
        <dbReference type="Pfam" id="PF02617"/>
    </source>
</evidence>
<dbReference type="SUPFAM" id="SSF54736">
    <property type="entry name" value="ClpS-like"/>
    <property type="match status" value="1"/>
</dbReference>
<dbReference type="InterPro" id="IPR022935">
    <property type="entry name" value="ClpS"/>
</dbReference>
<accession>A0A0F0L6T8</accession>
<dbReference type="EMBL" id="JYIW01000026">
    <property type="protein sequence ID" value="KJL28030.1"/>
    <property type="molecule type" value="Genomic_DNA"/>
</dbReference>
<comment type="caution">
    <text evidence="3">The sequence shown here is derived from an EMBL/GenBank/DDBJ whole genome shotgun (WGS) entry which is preliminary data.</text>
</comment>
<dbReference type="AlphaFoldDB" id="A0A0F0L6T8"/>
<feature type="domain" description="Adaptor protein ClpS core" evidence="2">
    <location>
        <begin position="24"/>
        <end position="94"/>
    </location>
</feature>
<gene>
    <name evidence="1 3" type="primary">clpS</name>
    <name evidence="3" type="ORF">RS83_03095</name>
</gene>
<comment type="subunit">
    <text evidence="1">Binds to the N-terminal domain of the chaperone ClpA.</text>
</comment>
<dbReference type="Proteomes" id="UP000033640">
    <property type="component" value="Unassembled WGS sequence"/>
</dbReference>
<protein>
    <recommendedName>
        <fullName evidence="1">ATP-dependent Clp protease adapter protein ClpS</fullName>
    </recommendedName>
</protein>
<evidence type="ECO:0000313" key="4">
    <source>
        <dbReference type="Proteomes" id="UP000033640"/>
    </source>
</evidence>
<dbReference type="GO" id="GO:0030163">
    <property type="term" value="P:protein catabolic process"/>
    <property type="evidence" value="ECO:0007669"/>
    <property type="project" value="InterPro"/>
</dbReference>
<organism evidence="3 4">
    <name type="scientific">Microbacterium oxydans</name>
    <dbReference type="NCBI Taxonomy" id="82380"/>
    <lineage>
        <taxon>Bacteria</taxon>
        <taxon>Bacillati</taxon>
        <taxon>Actinomycetota</taxon>
        <taxon>Actinomycetes</taxon>
        <taxon>Micrococcales</taxon>
        <taxon>Microbacteriaceae</taxon>
        <taxon>Microbacterium</taxon>
    </lineage>
</organism>
<dbReference type="OrthoDB" id="162238at2"/>
<sequence length="100" mass="11168">MGMNAPLATPDLDETTLLEAAPLEPWEVVVWNDPVNLMSYVVRVFRTYFGYSTDRATTLMLAVHHDGHAIVATGPRETMEVHAQAMHDYGLWATVRKATP</sequence>
<evidence type="ECO:0000256" key="1">
    <source>
        <dbReference type="HAMAP-Rule" id="MF_00302"/>
    </source>
</evidence>
<dbReference type="PANTHER" id="PTHR33473:SF19">
    <property type="entry name" value="ATP-DEPENDENT CLP PROTEASE ADAPTER PROTEIN CLPS"/>
    <property type="match status" value="1"/>
</dbReference>
<name>A0A0F0L6T8_9MICO</name>
<comment type="similarity">
    <text evidence="1">Belongs to the ClpS family.</text>
</comment>
<dbReference type="Gene3D" id="3.30.1390.10">
    <property type="match status" value="1"/>
</dbReference>
<dbReference type="GO" id="GO:0006508">
    <property type="term" value="P:proteolysis"/>
    <property type="evidence" value="ECO:0007669"/>
    <property type="project" value="UniProtKB-UniRule"/>
</dbReference>
<dbReference type="InterPro" id="IPR003769">
    <property type="entry name" value="ClpS_core"/>
</dbReference>
<dbReference type="NCBIfam" id="NF000668">
    <property type="entry name" value="PRK00033.1-1"/>
    <property type="match status" value="1"/>
</dbReference>
<keyword evidence="3" id="KW-0645">Protease</keyword>
<reference evidence="3 4" key="1">
    <citation type="submission" date="2015-02" db="EMBL/GenBank/DDBJ databases">
        <title>Draft genome sequences of ten Microbacterium spp. with emphasis on heavy metal contaminated environments.</title>
        <authorList>
            <person name="Corretto E."/>
        </authorList>
    </citation>
    <scope>NUCLEOTIDE SEQUENCE [LARGE SCALE GENOMIC DNA]</scope>
    <source>
        <strain evidence="3 4">BEL4b</strain>
    </source>
</reference>
<evidence type="ECO:0000313" key="3">
    <source>
        <dbReference type="EMBL" id="KJL28030.1"/>
    </source>
</evidence>
<dbReference type="GO" id="GO:0008233">
    <property type="term" value="F:peptidase activity"/>
    <property type="evidence" value="ECO:0007669"/>
    <property type="project" value="UniProtKB-KW"/>
</dbReference>
<dbReference type="PANTHER" id="PTHR33473">
    <property type="entry name" value="ATP-DEPENDENT CLP PROTEASE ADAPTER PROTEIN CLPS1, CHLOROPLASTIC"/>
    <property type="match status" value="1"/>
</dbReference>
<comment type="function">
    <text evidence="1">Involved in the modulation of the specificity of the ClpAP-mediated ATP-dependent protein degradation.</text>
</comment>
<dbReference type="PATRIC" id="fig|82380.11.peg.3126"/>
<dbReference type="HAMAP" id="MF_00302">
    <property type="entry name" value="ClpS"/>
    <property type="match status" value="1"/>
</dbReference>
<dbReference type="Pfam" id="PF02617">
    <property type="entry name" value="ClpS"/>
    <property type="match status" value="1"/>
</dbReference>
<proteinExistence type="inferred from homology"/>
<keyword evidence="3" id="KW-0378">Hydrolase</keyword>
<dbReference type="InterPro" id="IPR014719">
    <property type="entry name" value="Ribosomal_bL12_C/ClpS-like"/>
</dbReference>